<sequence length="257" mass="29165">MADTAGQRLLVALGDSITAGVGGKWNKGYAEHLHELLQRKHGELKLVNWGIPGLTIPRLRKAIAKGEHLHDTIQGASMIVMTIGGNDLLGTLPKKMPADLEMLAERPNRQFARDLDELMLTIRSLTRAPIYLGDLYNPFPQSEYAARLIGMVNRIYLHPLADRYSGVHIVHLNDVLRGQESTVIQYYKSGTLRDLKRWWRRPIHPNDTGHQLIARAFHSIIRSTEPPKPKQKPKQKSKSKPKSPTKPKNQNPYRPRH</sequence>
<dbReference type="Gene3D" id="3.40.50.1110">
    <property type="entry name" value="SGNH hydrolase"/>
    <property type="match status" value="1"/>
</dbReference>
<dbReference type="Proteomes" id="UP001208017">
    <property type="component" value="Unassembled WGS sequence"/>
</dbReference>
<organism evidence="3 4">
    <name type="scientific">Tumebacillus lacus</name>
    <dbReference type="NCBI Taxonomy" id="2995335"/>
    <lineage>
        <taxon>Bacteria</taxon>
        <taxon>Bacillati</taxon>
        <taxon>Bacillota</taxon>
        <taxon>Bacilli</taxon>
        <taxon>Bacillales</taxon>
        <taxon>Alicyclobacillaceae</taxon>
        <taxon>Tumebacillus</taxon>
    </lineage>
</organism>
<feature type="region of interest" description="Disordered" evidence="1">
    <location>
        <begin position="220"/>
        <end position="257"/>
    </location>
</feature>
<comment type="caution">
    <text evidence="3">The sequence shown here is derived from an EMBL/GenBank/DDBJ whole genome shotgun (WGS) entry which is preliminary data.</text>
</comment>
<dbReference type="Pfam" id="PF13472">
    <property type="entry name" value="Lipase_GDSL_2"/>
    <property type="match status" value="1"/>
</dbReference>
<evidence type="ECO:0000259" key="2">
    <source>
        <dbReference type="Pfam" id="PF13472"/>
    </source>
</evidence>
<dbReference type="RefSeq" id="WP_267152934.1">
    <property type="nucleotide sequence ID" value="NZ_JAPMLT010000012.1"/>
</dbReference>
<name>A0ABT3X463_9BACL</name>
<dbReference type="InterPro" id="IPR036514">
    <property type="entry name" value="SGNH_hydro_sf"/>
</dbReference>
<dbReference type="InterPro" id="IPR013830">
    <property type="entry name" value="SGNH_hydro"/>
</dbReference>
<feature type="compositionally biased region" description="Low complexity" evidence="1">
    <location>
        <begin position="246"/>
        <end position="257"/>
    </location>
</feature>
<dbReference type="EMBL" id="JAPMLT010000012">
    <property type="protein sequence ID" value="MCX7571685.1"/>
    <property type="molecule type" value="Genomic_DNA"/>
</dbReference>
<feature type="domain" description="SGNH hydrolase-type esterase" evidence="2">
    <location>
        <begin position="12"/>
        <end position="212"/>
    </location>
</feature>
<gene>
    <name evidence="3" type="ORF">OS242_17215</name>
</gene>
<reference evidence="3 4" key="1">
    <citation type="submission" date="2022-11" db="EMBL/GenBank/DDBJ databases">
        <title>Study of microbial diversity in lake waters.</title>
        <authorList>
            <person name="Zhang J."/>
        </authorList>
    </citation>
    <scope>NUCLEOTIDE SEQUENCE [LARGE SCALE GENOMIC DNA]</scope>
    <source>
        <strain evidence="3 4">DT12</strain>
    </source>
</reference>
<keyword evidence="4" id="KW-1185">Reference proteome</keyword>
<proteinExistence type="predicted"/>
<dbReference type="SUPFAM" id="SSF52266">
    <property type="entry name" value="SGNH hydrolase"/>
    <property type="match status" value="1"/>
</dbReference>
<accession>A0ABT3X463</accession>
<dbReference type="PANTHER" id="PTHR30383">
    <property type="entry name" value="THIOESTERASE 1/PROTEASE 1/LYSOPHOSPHOLIPASE L1"/>
    <property type="match status" value="1"/>
</dbReference>
<feature type="compositionally biased region" description="Basic residues" evidence="1">
    <location>
        <begin position="229"/>
        <end position="245"/>
    </location>
</feature>
<protein>
    <submittedName>
        <fullName evidence="3">GDSL-type esterase/lipase family protein</fullName>
    </submittedName>
</protein>
<evidence type="ECO:0000256" key="1">
    <source>
        <dbReference type="SAM" id="MobiDB-lite"/>
    </source>
</evidence>
<evidence type="ECO:0000313" key="3">
    <source>
        <dbReference type="EMBL" id="MCX7571685.1"/>
    </source>
</evidence>
<dbReference type="PANTHER" id="PTHR30383:SF5">
    <property type="entry name" value="SGNH HYDROLASE-TYPE ESTERASE DOMAIN-CONTAINING PROTEIN"/>
    <property type="match status" value="1"/>
</dbReference>
<dbReference type="InterPro" id="IPR051532">
    <property type="entry name" value="Ester_Hydrolysis_Enzymes"/>
</dbReference>
<evidence type="ECO:0000313" key="4">
    <source>
        <dbReference type="Proteomes" id="UP001208017"/>
    </source>
</evidence>